<feature type="transmembrane region" description="Helical" evidence="7">
    <location>
        <begin position="123"/>
        <end position="144"/>
    </location>
</feature>
<comment type="similarity">
    <text evidence="2">Belongs to the major facilitator superfamily. Sugar transporter (TC 2.A.1.1) family.</text>
</comment>
<sequence length="457" mass="50775">MFLRSGLKEQLLYQDLNIRLLCVFLISSLGATGFGFDNGWWGSISGLSEFQKKYGAYNDSKQAGETPGQTMSVAAGTGSAGIIFGCLLAPTLTSKLGRQPTFLIMSIIKTMCITLEVTAMKSFWQLVVGRIFIYYAIGISSNVVPMYQSEFAPATVRGAFLALHSFLTSFGQFMATLAYFVSMGYICLYFLIPDSPRYLVYRGKYREAKDVMSRLYNREFVADEVESFKQQIETQLEMHKATGLLDCFRTTKIWRTIPAIGVQVFQQAHGVSFIQNYAVSFIQRLGFHDTRRTAIMVIGRGFRVHVITFLTFDKMGRRNTILTGALGLAAMMIGVGITTSVPTETFTAAAQNAFVAILILWYCIFGFTWGPGAWVVYADIGTAQLRERTVFPATIGRSSGGGAVTFIYGAFSLVGLVFVFFMMPESKNRSLEDLDGMFQKPSPGQGFRILYHFRTGS</sequence>
<dbReference type="PANTHER" id="PTHR48022:SF2">
    <property type="entry name" value="PLASTIDIC GLUCOSE TRANSPORTER 4"/>
    <property type="match status" value="1"/>
</dbReference>
<name>A0A5N6IQA6_9EURO</name>
<evidence type="ECO:0000313" key="10">
    <source>
        <dbReference type="Proteomes" id="UP000326289"/>
    </source>
</evidence>
<evidence type="ECO:0000259" key="8">
    <source>
        <dbReference type="PROSITE" id="PS50850"/>
    </source>
</evidence>
<protein>
    <recommendedName>
        <fullName evidence="8">Major facilitator superfamily (MFS) profile domain-containing protein</fullName>
    </recommendedName>
</protein>
<accession>A0A5N6IQA6</accession>
<feature type="transmembrane region" description="Helical" evidence="7">
    <location>
        <begin position="173"/>
        <end position="192"/>
    </location>
</feature>
<evidence type="ECO:0000256" key="2">
    <source>
        <dbReference type="ARBA" id="ARBA00010992"/>
    </source>
</evidence>
<feature type="transmembrane region" description="Helical" evidence="7">
    <location>
        <begin position="70"/>
        <end position="89"/>
    </location>
</feature>
<feature type="transmembrane region" description="Helical" evidence="7">
    <location>
        <begin position="353"/>
        <end position="380"/>
    </location>
</feature>
<dbReference type="InterPro" id="IPR003663">
    <property type="entry name" value="Sugar/inositol_transpt"/>
</dbReference>
<dbReference type="InterPro" id="IPR005828">
    <property type="entry name" value="MFS_sugar_transport-like"/>
</dbReference>
<gene>
    <name evidence="9" type="ORF">BDV30DRAFT_231031</name>
</gene>
<proteinExistence type="inferred from homology"/>
<feature type="transmembrane region" description="Helical" evidence="7">
    <location>
        <begin position="20"/>
        <end position="41"/>
    </location>
</feature>
<feature type="domain" description="Major facilitator superfamily (MFS) profile" evidence="8">
    <location>
        <begin position="23"/>
        <end position="427"/>
    </location>
</feature>
<evidence type="ECO:0000256" key="6">
    <source>
        <dbReference type="ARBA" id="ARBA00023136"/>
    </source>
</evidence>
<dbReference type="EMBL" id="ML732879">
    <property type="protein sequence ID" value="KAB8268089.1"/>
    <property type="molecule type" value="Genomic_DNA"/>
</dbReference>
<evidence type="ECO:0000256" key="7">
    <source>
        <dbReference type="SAM" id="Phobius"/>
    </source>
</evidence>
<evidence type="ECO:0000256" key="4">
    <source>
        <dbReference type="ARBA" id="ARBA00022692"/>
    </source>
</evidence>
<comment type="subcellular location">
    <subcellularLocation>
        <location evidence="1">Membrane</location>
        <topology evidence="1">Multi-pass membrane protein</topology>
    </subcellularLocation>
</comment>
<evidence type="ECO:0000256" key="5">
    <source>
        <dbReference type="ARBA" id="ARBA00022989"/>
    </source>
</evidence>
<keyword evidence="6 7" id="KW-0472">Membrane</keyword>
<dbReference type="Proteomes" id="UP000326289">
    <property type="component" value="Unassembled WGS sequence"/>
</dbReference>
<keyword evidence="5 7" id="KW-1133">Transmembrane helix</keyword>
<organism evidence="9 10">
    <name type="scientific">Aspergillus minisclerotigenes</name>
    <dbReference type="NCBI Taxonomy" id="656917"/>
    <lineage>
        <taxon>Eukaryota</taxon>
        <taxon>Fungi</taxon>
        <taxon>Dikarya</taxon>
        <taxon>Ascomycota</taxon>
        <taxon>Pezizomycotina</taxon>
        <taxon>Eurotiomycetes</taxon>
        <taxon>Eurotiomycetidae</taxon>
        <taxon>Eurotiales</taxon>
        <taxon>Aspergillaceae</taxon>
        <taxon>Aspergillus</taxon>
        <taxon>Aspergillus subgen. Circumdati</taxon>
    </lineage>
</organism>
<dbReference type="Pfam" id="PF00083">
    <property type="entry name" value="Sugar_tr"/>
    <property type="match status" value="2"/>
</dbReference>
<dbReference type="PRINTS" id="PR00171">
    <property type="entry name" value="SUGRTRNSPORT"/>
</dbReference>
<dbReference type="AlphaFoldDB" id="A0A5N6IQA6"/>
<keyword evidence="3" id="KW-0813">Transport</keyword>
<feature type="transmembrane region" description="Helical" evidence="7">
    <location>
        <begin position="321"/>
        <end position="341"/>
    </location>
</feature>
<dbReference type="SUPFAM" id="SSF103473">
    <property type="entry name" value="MFS general substrate transporter"/>
    <property type="match status" value="1"/>
</dbReference>
<dbReference type="PROSITE" id="PS50850">
    <property type="entry name" value="MFS"/>
    <property type="match status" value="1"/>
</dbReference>
<dbReference type="InterPro" id="IPR020846">
    <property type="entry name" value="MFS_dom"/>
</dbReference>
<keyword evidence="4 7" id="KW-0812">Transmembrane</keyword>
<keyword evidence="10" id="KW-1185">Reference proteome</keyword>
<dbReference type="PANTHER" id="PTHR48022">
    <property type="entry name" value="PLASTIDIC GLUCOSE TRANSPORTER 4"/>
    <property type="match status" value="1"/>
</dbReference>
<dbReference type="InterPro" id="IPR050360">
    <property type="entry name" value="MFS_Sugar_Transporters"/>
</dbReference>
<reference evidence="9 10" key="1">
    <citation type="submission" date="2019-04" db="EMBL/GenBank/DDBJ databases">
        <title>Fungal friends and foes A comparative genomics study of 23 Aspergillus species from section Flavi.</title>
        <authorList>
            <consortium name="DOE Joint Genome Institute"/>
            <person name="Kjaerbolling I."/>
            <person name="Vesth T.C."/>
            <person name="Frisvad J.C."/>
            <person name="Nybo J.L."/>
            <person name="Theobald S."/>
            <person name="Kildgaard S."/>
            <person name="Petersen T.I."/>
            <person name="Kuo A."/>
            <person name="Sato A."/>
            <person name="Lyhne E.K."/>
            <person name="Kogle M.E."/>
            <person name="Wiebenga A."/>
            <person name="Kun R.S."/>
            <person name="Lubbers R.J."/>
            <person name="Makela M.R."/>
            <person name="Barry K."/>
            <person name="Chovatia M."/>
            <person name="Clum A."/>
            <person name="Daum C."/>
            <person name="Haridas S."/>
            <person name="He G."/>
            <person name="LaButti K."/>
            <person name="Lipzen A."/>
            <person name="Mondo S."/>
            <person name="Pangilinan J."/>
            <person name="Riley R."/>
            <person name="Salamov A."/>
            <person name="Simmons B.A."/>
            <person name="Magnuson J.K."/>
            <person name="Henrissat B."/>
            <person name="Mortensen U.H."/>
            <person name="Larsen T.O."/>
            <person name="De vries R.P."/>
            <person name="Grigoriev I.V."/>
            <person name="Machida M."/>
            <person name="Baker S.E."/>
            <person name="Andersen M.R."/>
        </authorList>
    </citation>
    <scope>NUCLEOTIDE SEQUENCE [LARGE SCALE GENOMIC DNA]</scope>
    <source>
        <strain evidence="9 10">CBS 117635</strain>
    </source>
</reference>
<evidence type="ECO:0000313" key="9">
    <source>
        <dbReference type="EMBL" id="KAB8268089.1"/>
    </source>
</evidence>
<dbReference type="GO" id="GO:0005351">
    <property type="term" value="F:carbohydrate:proton symporter activity"/>
    <property type="evidence" value="ECO:0007669"/>
    <property type="project" value="TreeGrafter"/>
</dbReference>
<dbReference type="Gene3D" id="1.20.1250.20">
    <property type="entry name" value="MFS general substrate transporter like domains"/>
    <property type="match status" value="1"/>
</dbReference>
<feature type="transmembrane region" description="Helical" evidence="7">
    <location>
        <begin position="401"/>
        <end position="423"/>
    </location>
</feature>
<evidence type="ECO:0000256" key="1">
    <source>
        <dbReference type="ARBA" id="ARBA00004141"/>
    </source>
</evidence>
<evidence type="ECO:0000256" key="3">
    <source>
        <dbReference type="ARBA" id="ARBA00022448"/>
    </source>
</evidence>
<dbReference type="GO" id="GO:0016020">
    <property type="term" value="C:membrane"/>
    <property type="evidence" value="ECO:0007669"/>
    <property type="project" value="UniProtKB-SubCell"/>
</dbReference>
<dbReference type="InterPro" id="IPR036259">
    <property type="entry name" value="MFS_trans_sf"/>
</dbReference>